<proteinExistence type="inferred from homology"/>
<dbReference type="InterPro" id="IPR023996">
    <property type="entry name" value="TonB-dep_OMP_SusC/RagA"/>
</dbReference>
<keyword evidence="6 8" id="KW-0472">Membrane</keyword>
<evidence type="ECO:0000256" key="4">
    <source>
        <dbReference type="ARBA" id="ARBA00022692"/>
    </source>
</evidence>
<keyword evidence="5 9" id="KW-0798">TonB box</keyword>
<dbReference type="InterPro" id="IPR037066">
    <property type="entry name" value="Plug_dom_sf"/>
</dbReference>
<evidence type="ECO:0000256" key="1">
    <source>
        <dbReference type="ARBA" id="ARBA00004571"/>
    </source>
</evidence>
<dbReference type="SUPFAM" id="SSF56935">
    <property type="entry name" value="Porins"/>
    <property type="match status" value="1"/>
</dbReference>
<name>A0A412IP22_9BACE</name>
<evidence type="ECO:0000256" key="9">
    <source>
        <dbReference type="RuleBase" id="RU003357"/>
    </source>
</evidence>
<dbReference type="NCBIfam" id="TIGR04056">
    <property type="entry name" value="OMP_RagA_SusC"/>
    <property type="match status" value="1"/>
</dbReference>
<organism evidence="12 13">
    <name type="scientific">Bacteroides cellulosilyticus</name>
    <dbReference type="NCBI Taxonomy" id="246787"/>
    <lineage>
        <taxon>Bacteria</taxon>
        <taxon>Pseudomonadati</taxon>
        <taxon>Bacteroidota</taxon>
        <taxon>Bacteroidia</taxon>
        <taxon>Bacteroidales</taxon>
        <taxon>Bacteroidaceae</taxon>
        <taxon>Bacteroides</taxon>
    </lineage>
</organism>
<dbReference type="FunFam" id="2.170.130.10:FF:000003">
    <property type="entry name" value="SusC/RagA family TonB-linked outer membrane protein"/>
    <property type="match status" value="1"/>
</dbReference>
<dbReference type="Gene3D" id="2.40.170.20">
    <property type="entry name" value="TonB-dependent receptor, beta-barrel domain"/>
    <property type="match status" value="1"/>
</dbReference>
<evidence type="ECO:0000256" key="5">
    <source>
        <dbReference type="ARBA" id="ARBA00023077"/>
    </source>
</evidence>
<dbReference type="EMBL" id="QRVJ01000001">
    <property type="protein sequence ID" value="RGS39930.1"/>
    <property type="molecule type" value="Genomic_DNA"/>
</dbReference>
<protein>
    <submittedName>
        <fullName evidence="12">TonB-dependent receptor</fullName>
    </submittedName>
</protein>
<evidence type="ECO:0000256" key="7">
    <source>
        <dbReference type="ARBA" id="ARBA00023237"/>
    </source>
</evidence>
<keyword evidence="12" id="KW-0675">Receptor</keyword>
<evidence type="ECO:0000259" key="10">
    <source>
        <dbReference type="Pfam" id="PF00593"/>
    </source>
</evidence>
<reference evidence="12 13" key="1">
    <citation type="submission" date="2018-08" db="EMBL/GenBank/DDBJ databases">
        <title>A genome reference for cultivated species of the human gut microbiota.</title>
        <authorList>
            <person name="Zou Y."/>
            <person name="Xue W."/>
            <person name="Luo G."/>
        </authorList>
    </citation>
    <scope>NUCLEOTIDE SEQUENCE [LARGE SCALE GENOMIC DNA]</scope>
    <source>
        <strain evidence="12 13">AF22-3AC</strain>
    </source>
</reference>
<dbReference type="InterPro" id="IPR039426">
    <property type="entry name" value="TonB-dep_rcpt-like"/>
</dbReference>
<comment type="caution">
    <text evidence="12">The sequence shown here is derived from an EMBL/GenBank/DDBJ whole genome shotgun (WGS) entry which is preliminary data.</text>
</comment>
<keyword evidence="3 8" id="KW-1134">Transmembrane beta strand</keyword>
<dbReference type="AlphaFoldDB" id="A0A412IP22"/>
<comment type="subcellular location">
    <subcellularLocation>
        <location evidence="1 8">Cell outer membrane</location>
        <topology evidence="1 8">Multi-pass membrane protein</topology>
    </subcellularLocation>
</comment>
<dbReference type="Pfam" id="PF07715">
    <property type="entry name" value="Plug"/>
    <property type="match status" value="1"/>
</dbReference>
<keyword evidence="2 8" id="KW-0813">Transport</keyword>
<evidence type="ECO:0000256" key="8">
    <source>
        <dbReference type="PROSITE-ProRule" id="PRU01360"/>
    </source>
</evidence>
<dbReference type="Proteomes" id="UP000283341">
    <property type="component" value="Unassembled WGS sequence"/>
</dbReference>
<feature type="domain" description="TonB-dependent receptor plug" evidence="11">
    <location>
        <begin position="36"/>
        <end position="144"/>
    </location>
</feature>
<dbReference type="GO" id="GO:0009279">
    <property type="term" value="C:cell outer membrane"/>
    <property type="evidence" value="ECO:0007669"/>
    <property type="project" value="UniProtKB-SubCell"/>
</dbReference>
<dbReference type="NCBIfam" id="TIGR04057">
    <property type="entry name" value="SusC_RagA_signa"/>
    <property type="match status" value="1"/>
</dbReference>
<feature type="domain" description="TonB-dependent receptor-like beta-barrel" evidence="10">
    <location>
        <begin position="379"/>
        <end position="950"/>
    </location>
</feature>
<evidence type="ECO:0000259" key="11">
    <source>
        <dbReference type="Pfam" id="PF07715"/>
    </source>
</evidence>
<keyword evidence="7 8" id="KW-0998">Cell outer membrane</keyword>
<gene>
    <name evidence="12" type="ORF">DWX97_01235</name>
</gene>
<dbReference type="PROSITE" id="PS52016">
    <property type="entry name" value="TONB_DEPENDENT_REC_3"/>
    <property type="match status" value="1"/>
</dbReference>
<dbReference type="InterPro" id="IPR000531">
    <property type="entry name" value="Beta-barrel_TonB"/>
</dbReference>
<dbReference type="Pfam" id="PF00593">
    <property type="entry name" value="TonB_dep_Rec_b-barrel"/>
    <property type="match status" value="1"/>
</dbReference>
<sequence>MQTQEVNIKPHLKIIMKSDSEVLDEVMVVAYGTAKKSAFTGSASVVKSDQIGKIQTTNVANALTGKVSGVQFANSSGQPGNSTPTIRIRGISSIMAGNAPLIILDGSPYDGDLNTINTQDIESMTVLKDAASNALYGARGANGVIVITTKKGKTNDAKITLDAKWGVNTRATQDYNLIDSPAQYYEMYYSGLKNYYMNAGGLSAAQAHMMANQKLTGDDEYGLGYNIYSIPNGQTLIGANGRLNPNATLGNLVSYNGQEYLLTPDNWLDEAYKSSLRQEYNVSINAGGEKGSFYSSFGYLKNEGISPNSDYERLTGRLKADYQVKPWLKVGANFSYAHYESNSLGEDGASASSGNVFAIATQIAPIYPLYIRNKQGEILYDVNGNKRYDYGDQDNAGLYRPIFGQSNALSDAILNTHYGEGNALNGVGFFEVRFLKDFKFTSTNSVYLNEVRATDVTNPFYGQYASSNGIVSKGHARSLAYNYQQLLNYTKSFEKHNIDAMVGHEYYRTHYATLTASKSNMFDPKNHELSGAVTDGSNDSYTTDYNTEGYFGRLQYDYDGKYFVSASYRRDASSRFHPDNRWGNFWSLGGAWIISKEDFFNADWIDMLKIKASYGSQGNDNIGNYLYTNTYTIVNAGGYPASVPNAMGNKNITWETNGNFNAGVDFELFKGRLTGTAEFFIRKTSDMLFSFPLPPSMGYTSYYDNIGDMRNIGAELELKATPIETNDFTWNVSLNMTYYKNKVSYLPEERKTMVAPDGTKGYTSGNYFYGEGISLYSFYMYKYAGVNENGEALYYADKKADDGTVTRTTVTNPSSATQYICGSALPDLYGGFSTSFEYKGIDLSVDFTYQIGGQAYDNDYESAMKSPTSQSRGYAIHADMLKAWSPINPTSNIPRFQYGDKYSTATSDRFLTNASYLSLQNINAGYTLPSRICRTMGLEKLRLYVACDNVWLWSKRQGLDPRQSISGSGTASYYAPIRTISGGITLTF</sequence>
<dbReference type="InterPro" id="IPR023997">
    <property type="entry name" value="TonB-dep_OMP_SusC/RagA_CS"/>
</dbReference>
<comment type="similarity">
    <text evidence="8 9">Belongs to the TonB-dependent receptor family.</text>
</comment>
<evidence type="ECO:0000256" key="2">
    <source>
        <dbReference type="ARBA" id="ARBA00022448"/>
    </source>
</evidence>
<dbReference type="InterPro" id="IPR036942">
    <property type="entry name" value="Beta-barrel_TonB_sf"/>
</dbReference>
<evidence type="ECO:0000313" key="13">
    <source>
        <dbReference type="Proteomes" id="UP000283341"/>
    </source>
</evidence>
<accession>A0A412IP22</accession>
<evidence type="ECO:0000313" key="12">
    <source>
        <dbReference type="EMBL" id="RGS39930.1"/>
    </source>
</evidence>
<evidence type="ECO:0000256" key="3">
    <source>
        <dbReference type="ARBA" id="ARBA00022452"/>
    </source>
</evidence>
<dbReference type="InterPro" id="IPR012910">
    <property type="entry name" value="Plug_dom"/>
</dbReference>
<evidence type="ECO:0000256" key="6">
    <source>
        <dbReference type="ARBA" id="ARBA00023136"/>
    </source>
</evidence>
<keyword evidence="4 8" id="KW-0812">Transmembrane</keyword>
<dbReference type="Gene3D" id="2.170.130.10">
    <property type="entry name" value="TonB-dependent receptor, plug domain"/>
    <property type="match status" value="1"/>
</dbReference>